<accession>A0A3G6YKD9</accession>
<proteinExistence type="predicted"/>
<organism evidence="5 6">
    <name type="scientific">Acinetobacter pittii</name>
    <name type="common">Acinetobacter genomosp. 3</name>
    <dbReference type="NCBI Taxonomy" id="48296"/>
    <lineage>
        <taxon>Bacteria</taxon>
        <taxon>Pseudomonadati</taxon>
        <taxon>Pseudomonadota</taxon>
        <taxon>Gammaproteobacteria</taxon>
        <taxon>Moraxellales</taxon>
        <taxon>Moraxellaceae</taxon>
        <taxon>Acinetobacter</taxon>
        <taxon>Acinetobacter calcoaceticus/baumannii complex</taxon>
    </lineage>
</organism>
<evidence type="ECO:0000313" key="6">
    <source>
        <dbReference type="Proteomes" id="UP000254410"/>
    </source>
</evidence>
<name>A0A3G6YKD9_ACIPI</name>
<dbReference type="PANTHER" id="PTHR40661:SF2">
    <property type="entry name" value="HTH-TYPE TRANSCRIPTIONAL REGULATOR PRTR"/>
    <property type="match status" value="1"/>
</dbReference>
<evidence type="ECO:0000256" key="2">
    <source>
        <dbReference type="ARBA" id="ARBA00023125"/>
    </source>
</evidence>
<evidence type="ECO:0000256" key="1">
    <source>
        <dbReference type="ARBA" id="ARBA00023015"/>
    </source>
</evidence>
<reference evidence="5 6" key="2">
    <citation type="submission" date="2018-12" db="EMBL/GenBank/DDBJ databases">
        <title>Molecular Epidemiology of Emerging Carbapenem-Resistance in Acinetobacter nosocomialis and Acinetobacter pittii in Taiwan, 2010-2014.</title>
        <authorList>
            <person name="Huang W.-C."/>
            <person name="Wang H.-Y."/>
            <person name="Lai J.-F."/>
            <person name="Lauderdale T.-L."/>
            <person name="Sytwu H.-K."/>
        </authorList>
    </citation>
    <scope>NUCLEOTIDE SEQUENCE [LARGE SCALE GENOMIC DNA]</scope>
    <source>
        <strain evidence="5 6">2014S06-099</strain>
    </source>
</reference>
<dbReference type="PANTHER" id="PTHR40661">
    <property type="match status" value="1"/>
</dbReference>
<dbReference type="InterPro" id="IPR039418">
    <property type="entry name" value="LexA-like"/>
</dbReference>
<dbReference type="InterPro" id="IPR036286">
    <property type="entry name" value="LexA/Signal_pep-like_sf"/>
</dbReference>
<dbReference type="Pfam" id="PF00717">
    <property type="entry name" value="Peptidase_S24"/>
    <property type="match status" value="1"/>
</dbReference>
<sequence length="128" mass="14641">MFNDANEYEVSTIKIDRSKLRERQIDPSCVRSFLSEGHSMSPLIPHRSEVFCDISRTEIKNEGIFAVCHGGLFKVKKLFRTPNGGVRLVSTNTNKDDYPDEFLSADQMKEEAFHIVGQVFHVNHPIPF</sequence>
<keyword evidence="1" id="KW-0805">Transcription regulation</keyword>
<dbReference type="InterPro" id="IPR015927">
    <property type="entry name" value="Peptidase_S24_S26A/B/C"/>
</dbReference>
<dbReference type="AlphaFoldDB" id="A0A3G6YKD9"/>
<dbReference type="GO" id="GO:0003677">
    <property type="term" value="F:DNA binding"/>
    <property type="evidence" value="ECO:0007669"/>
    <property type="project" value="UniProtKB-KW"/>
</dbReference>
<protein>
    <submittedName>
        <fullName evidence="5">Helix-turn-helix transcriptional regulator</fullName>
    </submittedName>
</protein>
<dbReference type="EMBL" id="CP033540">
    <property type="protein sequence ID" value="AZC00894.1"/>
    <property type="molecule type" value="Genomic_DNA"/>
</dbReference>
<feature type="domain" description="Peptidase S24/S26A/S26B/S26C" evidence="4">
    <location>
        <begin position="21"/>
        <end position="120"/>
    </location>
</feature>
<reference evidence="5 6" key="1">
    <citation type="submission" date="2018-11" db="EMBL/GenBank/DDBJ databases">
        <authorList>
            <person name="Kuo S.-C."/>
            <person name="Chen F.-J."/>
            <person name="Liao Y.-C."/>
        </authorList>
    </citation>
    <scope>NUCLEOTIDE SEQUENCE [LARGE SCALE GENOMIC DNA]</scope>
    <source>
        <strain evidence="5 6">2014S06-099</strain>
    </source>
</reference>
<dbReference type="SUPFAM" id="SSF51306">
    <property type="entry name" value="LexA/Signal peptidase"/>
    <property type="match status" value="1"/>
</dbReference>
<evidence type="ECO:0000313" key="5">
    <source>
        <dbReference type="EMBL" id="AZC00894.1"/>
    </source>
</evidence>
<keyword evidence="2" id="KW-0238">DNA-binding</keyword>
<gene>
    <name evidence="5" type="ORF">DKE52_014275</name>
</gene>
<dbReference type="Gene3D" id="2.10.109.10">
    <property type="entry name" value="Umud Fragment, subunit A"/>
    <property type="match status" value="1"/>
</dbReference>
<dbReference type="Proteomes" id="UP000254410">
    <property type="component" value="Chromosome"/>
</dbReference>
<dbReference type="CDD" id="cd06529">
    <property type="entry name" value="S24_LexA-like"/>
    <property type="match status" value="1"/>
</dbReference>
<keyword evidence="3" id="KW-0804">Transcription</keyword>
<evidence type="ECO:0000256" key="3">
    <source>
        <dbReference type="ARBA" id="ARBA00023163"/>
    </source>
</evidence>
<evidence type="ECO:0000259" key="4">
    <source>
        <dbReference type="Pfam" id="PF00717"/>
    </source>
</evidence>